<sequence length="211" mass="23342">MNSVLCRRQKPNNRIICGTRKGLSTREVDVKQKPEQIKQGSAPVRSLVNSASAQIAPTPPLTSEPALESYNSRGADAPLVFLPRSGRSIRRSPMIYNSLGPPFDPHEESGRFSRGPDQISSAVFGREMHEYAEIQTAVGPAGHIRGRGRIRITNAIGKGEPKLPREFAQQRGGRNLFSVVCGKRDVMKLKLRMQMRDNIDELCDTSNSFSV</sequence>
<dbReference type="AlphaFoldDB" id="A0A4C1TXE5"/>
<dbReference type="Proteomes" id="UP000299102">
    <property type="component" value="Unassembled WGS sequence"/>
</dbReference>
<comment type="caution">
    <text evidence="1">The sequence shown here is derived from an EMBL/GenBank/DDBJ whole genome shotgun (WGS) entry which is preliminary data.</text>
</comment>
<accession>A0A4C1TXE5</accession>
<protein>
    <submittedName>
        <fullName evidence="1">Uncharacterized protein</fullName>
    </submittedName>
</protein>
<reference evidence="1 2" key="1">
    <citation type="journal article" date="2019" name="Commun. Biol.">
        <title>The bagworm genome reveals a unique fibroin gene that provides high tensile strength.</title>
        <authorList>
            <person name="Kono N."/>
            <person name="Nakamura H."/>
            <person name="Ohtoshi R."/>
            <person name="Tomita M."/>
            <person name="Numata K."/>
            <person name="Arakawa K."/>
        </authorList>
    </citation>
    <scope>NUCLEOTIDE SEQUENCE [LARGE SCALE GENOMIC DNA]</scope>
</reference>
<dbReference type="EMBL" id="BGZK01000100">
    <property type="protein sequence ID" value="GBP18712.1"/>
    <property type="molecule type" value="Genomic_DNA"/>
</dbReference>
<gene>
    <name evidence="1" type="ORF">EVAR_8537_1</name>
</gene>
<evidence type="ECO:0000313" key="1">
    <source>
        <dbReference type="EMBL" id="GBP18712.1"/>
    </source>
</evidence>
<evidence type="ECO:0000313" key="2">
    <source>
        <dbReference type="Proteomes" id="UP000299102"/>
    </source>
</evidence>
<proteinExistence type="predicted"/>
<keyword evidence="2" id="KW-1185">Reference proteome</keyword>
<name>A0A4C1TXE5_EUMVA</name>
<organism evidence="1 2">
    <name type="scientific">Eumeta variegata</name>
    <name type="common">Bagworm moth</name>
    <name type="synonym">Eumeta japonica</name>
    <dbReference type="NCBI Taxonomy" id="151549"/>
    <lineage>
        <taxon>Eukaryota</taxon>
        <taxon>Metazoa</taxon>
        <taxon>Ecdysozoa</taxon>
        <taxon>Arthropoda</taxon>
        <taxon>Hexapoda</taxon>
        <taxon>Insecta</taxon>
        <taxon>Pterygota</taxon>
        <taxon>Neoptera</taxon>
        <taxon>Endopterygota</taxon>
        <taxon>Lepidoptera</taxon>
        <taxon>Glossata</taxon>
        <taxon>Ditrysia</taxon>
        <taxon>Tineoidea</taxon>
        <taxon>Psychidae</taxon>
        <taxon>Oiketicinae</taxon>
        <taxon>Eumeta</taxon>
    </lineage>
</organism>